<evidence type="ECO:0000313" key="2">
    <source>
        <dbReference type="EMBL" id="GFR24968.1"/>
    </source>
</evidence>
<organism evidence="2 3">
    <name type="scientific">Trichonephila clavata</name>
    <name type="common">Joro spider</name>
    <name type="synonym">Nephila clavata</name>
    <dbReference type="NCBI Taxonomy" id="2740835"/>
    <lineage>
        <taxon>Eukaryota</taxon>
        <taxon>Metazoa</taxon>
        <taxon>Ecdysozoa</taxon>
        <taxon>Arthropoda</taxon>
        <taxon>Chelicerata</taxon>
        <taxon>Arachnida</taxon>
        <taxon>Araneae</taxon>
        <taxon>Araneomorphae</taxon>
        <taxon>Entelegynae</taxon>
        <taxon>Araneoidea</taxon>
        <taxon>Nephilidae</taxon>
        <taxon>Trichonephila</taxon>
    </lineage>
</organism>
<evidence type="ECO:0000313" key="3">
    <source>
        <dbReference type="Proteomes" id="UP000887116"/>
    </source>
</evidence>
<protein>
    <submittedName>
        <fullName evidence="2">Uncharacterized protein</fullName>
    </submittedName>
</protein>
<comment type="caution">
    <text evidence="2">The sequence shown here is derived from an EMBL/GenBank/DDBJ whole genome shotgun (WGS) entry which is preliminary data.</text>
</comment>
<feature type="region of interest" description="Disordered" evidence="1">
    <location>
        <begin position="18"/>
        <end position="40"/>
    </location>
</feature>
<name>A0A8X6JH28_TRICU</name>
<proteinExistence type="predicted"/>
<keyword evidence="3" id="KW-1185">Reference proteome</keyword>
<dbReference type="Proteomes" id="UP000887116">
    <property type="component" value="Unassembled WGS sequence"/>
</dbReference>
<dbReference type="AlphaFoldDB" id="A0A8X6JH28"/>
<accession>A0A8X6JH28</accession>
<dbReference type="EMBL" id="BMAO01038435">
    <property type="protein sequence ID" value="GFR24968.1"/>
    <property type="molecule type" value="Genomic_DNA"/>
</dbReference>
<evidence type="ECO:0000256" key="1">
    <source>
        <dbReference type="SAM" id="MobiDB-lite"/>
    </source>
</evidence>
<gene>
    <name evidence="2" type="ORF">TNCT_83591</name>
</gene>
<reference evidence="2" key="1">
    <citation type="submission" date="2020-07" db="EMBL/GenBank/DDBJ databases">
        <title>Multicomponent nature underlies the extraordinary mechanical properties of spider dragline silk.</title>
        <authorList>
            <person name="Kono N."/>
            <person name="Nakamura H."/>
            <person name="Mori M."/>
            <person name="Yoshida Y."/>
            <person name="Ohtoshi R."/>
            <person name="Malay A.D."/>
            <person name="Moran D.A.P."/>
            <person name="Tomita M."/>
            <person name="Numata K."/>
            <person name="Arakawa K."/>
        </authorList>
    </citation>
    <scope>NUCLEOTIDE SEQUENCE</scope>
</reference>
<sequence>MPSSGEEIECQNYLRRLSQDDKSGDFPWDPGDVYSQREKKSRKQLSQNAAKCELWLRLVGTRYLLRHDLQEIGLTLLGGRFRLCGSSDLK</sequence>